<protein>
    <submittedName>
        <fullName evidence="1">Uncharacterized protein</fullName>
    </submittedName>
</protein>
<name>A0A0G4ESC8_VITBC</name>
<dbReference type="AlphaFoldDB" id="A0A0G4ESC8"/>
<sequence length="261" mass="29074">MLERAPKLKSLSTDRLRIDNDFASLPERCPDLTDIRWLELRRRWTDMTDLGKLKRALDPIWRRPNMQGVEKRLGLKVRQEILVPFASKVLHPLSHNALSPSAFLDWAASVKCTVEWRAREVTVDCSRDLVASPPAPTGPMAKMIKDISSTAHKVTLMCGGKPLHGSWASLMVFNSATKLMVAGVEKFRDFSSVPQWMAVKSHTGGNRHLPNIANLHVRDGQWVAHDDAPEEPNGVGALLGTLDRLTTLDVDTPPNVPTSPR</sequence>
<accession>A0A0G4ESC8</accession>
<gene>
    <name evidence="1" type="ORF">Vbra_12855</name>
</gene>
<keyword evidence="2" id="KW-1185">Reference proteome</keyword>
<dbReference type="EMBL" id="CDMY01000295">
    <property type="protein sequence ID" value="CEM00586.1"/>
    <property type="molecule type" value="Genomic_DNA"/>
</dbReference>
<dbReference type="InParanoid" id="A0A0G4ESC8"/>
<proteinExistence type="predicted"/>
<dbReference type="PhylomeDB" id="A0A0G4ESC8"/>
<evidence type="ECO:0000313" key="1">
    <source>
        <dbReference type="EMBL" id="CEM00586.1"/>
    </source>
</evidence>
<organism evidence="1 2">
    <name type="scientific">Vitrella brassicaformis (strain CCMP3155)</name>
    <dbReference type="NCBI Taxonomy" id="1169540"/>
    <lineage>
        <taxon>Eukaryota</taxon>
        <taxon>Sar</taxon>
        <taxon>Alveolata</taxon>
        <taxon>Colpodellida</taxon>
        <taxon>Vitrellaceae</taxon>
        <taxon>Vitrella</taxon>
    </lineage>
</organism>
<dbReference type="Proteomes" id="UP000041254">
    <property type="component" value="Unassembled WGS sequence"/>
</dbReference>
<reference evidence="1 2" key="1">
    <citation type="submission" date="2014-11" db="EMBL/GenBank/DDBJ databases">
        <authorList>
            <person name="Zhu J."/>
            <person name="Qi W."/>
            <person name="Song R."/>
        </authorList>
    </citation>
    <scope>NUCLEOTIDE SEQUENCE [LARGE SCALE GENOMIC DNA]</scope>
</reference>
<dbReference type="VEuPathDB" id="CryptoDB:Vbra_12855"/>
<evidence type="ECO:0000313" key="2">
    <source>
        <dbReference type="Proteomes" id="UP000041254"/>
    </source>
</evidence>